<dbReference type="GO" id="GO:0006843">
    <property type="term" value="P:mitochondrial citrate transmembrane transport"/>
    <property type="evidence" value="ECO:0007669"/>
    <property type="project" value="TreeGrafter"/>
</dbReference>
<dbReference type="Pfam" id="PF00153">
    <property type="entry name" value="Mito_carr"/>
    <property type="match status" value="2"/>
</dbReference>
<reference evidence="5" key="1">
    <citation type="submission" date="2021-06" db="EMBL/GenBank/DDBJ databases">
        <authorList>
            <person name="Kallberg Y."/>
            <person name="Tangrot J."/>
            <person name="Rosling A."/>
        </authorList>
    </citation>
    <scope>NUCLEOTIDE SEQUENCE</scope>
    <source>
        <strain evidence="5">IN212</strain>
    </source>
</reference>
<keyword evidence="4" id="KW-0472">Membrane</keyword>
<dbReference type="EMBL" id="CAJVPZ010014476">
    <property type="protein sequence ID" value="CAG8657862.1"/>
    <property type="molecule type" value="Genomic_DNA"/>
</dbReference>
<protein>
    <submittedName>
        <fullName evidence="5">8631_t:CDS:1</fullName>
    </submittedName>
</protein>
<evidence type="ECO:0000256" key="2">
    <source>
        <dbReference type="ARBA" id="ARBA00022692"/>
    </source>
</evidence>
<comment type="caution">
    <text evidence="5">The sequence shown here is derived from an EMBL/GenBank/DDBJ whole genome shotgun (WGS) entry which is preliminary data.</text>
</comment>
<evidence type="ECO:0000313" key="5">
    <source>
        <dbReference type="EMBL" id="CAG8657862.1"/>
    </source>
</evidence>
<feature type="non-terminal residue" evidence="5">
    <location>
        <position position="1"/>
    </location>
</feature>
<dbReference type="InterPro" id="IPR018108">
    <property type="entry name" value="MCP_transmembrane"/>
</dbReference>
<proteinExistence type="predicted"/>
<sequence>MFEISTLGQPFEVIKTHLAANRKDNLITALKKTYQRGGVLGFYQGLIPWAWIESSTKAGILGGMAGGLAQAYTTMGFCTFMKTVEVTRHKAPAGEQVSSLKIAADIWKKEGIRGINKGVNAVALRQCTNWANGEIPDYSRPLSPLQKILASAIGGVIRVEMQSQVKTPGRPEKMTIASAAKFIYKNNGLKGFYRGVTPRICLGIWQTICMVFGGDTVK</sequence>
<evidence type="ECO:0000256" key="4">
    <source>
        <dbReference type="ARBA" id="ARBA00023136"/>
    </source>
</evidence>
<dbReference type="Proteomes" id="UP000789396">
    <property type="component" value="Unassembled WGS sequence"/>
</dbReference>
<dbReference type="SUPFAM" id="SSF103506">
    <property type="entry name" value="Mitochondrial carrier"/>
    <property type="match status" value="1"/>
</dbReference>
<name>A0A9N9H933_9GLOM</name>
<evidence type="ECO:0000256" key="1">
    <source>
        <dbReference type="ARBA" id="ARBA00004141"/>
    </source>
</evidence>
<dbReference type="Gene3D" id="1.50.40.10">
    <property type="entry name" value="Mitochondrial carrier domain"/>
    <property type="match status" value="2"/>
</dbReference>
<dbReference type="OrthoDB" id="10253709at2759"/>
<accession>A0A9N9H933</accession>
<organism evidence="5 6">
    <name type="scientific">Racocetra fulgida</name>
    <dbReference type="NCBI Taxonomy" id="60492"/>
    <lineage>
        <taxon>Eukaryota</taxon>
        <taxon>Fungi</taxon>
        <taxon>Fungi incertae sedis</taxon>
        <taxon>Mucoromycota</taxon>
        <taxon>Glomeromycotina</taxon>
        <taxon>Glomeromycetes</taxon>
        <taxon>Diversisporales</taxon>
        <taxon>Gigasporaceae</taxon>
        <taxon>Racocetra</taxon>
    </lineage>
</organism>
<dbReference type="GO" id="GO:0015742">
    <property type="term" value="P:alpha-ketoglutarate transport"/>
    <property type="evidence" value="ECO:0007669"/>
    <property type="project" value="TreeGrafter"/>
</dbReference>
<keyword evidence="2" id="KW-0812">Transmembrane</keyword>
<keyword evidence="6" id="KW-1185">Reference proteome</keyword>
<keyword evidence="3" id="KW-1133">Transmembrane helix</keyword>
<dbReference type="GO" id="GO:0016020">
    <property type="term" value="C:membrane"/>
    <property type="evidence" value="ECO:0007669"/>
    <property type="project" value="UniProtKB-SubCell"/>
</dbReference>
<dbReference type="PANTHER" id="PTHR46982">
    <property type="entry name" value="CITRATE/OXOGLUTARATE CARRIER PROTEIN"/>
    <property type="match status" value="1"/>
</dbReference>
<dbReference type="PANTHER" id="PTHR46982:SF1">
    <property type="entry name" value="CITRATE_OXOGLUTARATE CARRIER PROTEIN"/>
    <property type="match status" value="1"/>
</dbReference>
<dbReference type="GO" id="GO:0005371">
    <property type="term" value="F:tricarboxylate secondary active transmembrane transporter activity"/>
    <property type="evidence" value="ECO:0007669"/>
    <property type="project" value="TreeGrafter"/>
</dbReference>
<dbReference type="InterPro" id="IPR053017">
    <property type="entry name" value="Mito_Cit/Oxoglu_Carrier"/>
</dbReference>
<evidence type="ECO:0000256" key="3">
    <source>
        <dbReference type="ARBA" id="ARBA00022989"/>
    </source>
</evidence>
<gene>
    <name evidence="5" type="ORF">RFULGI_LOCUS8725</name>
</gene>
<dbReference type="AlphaFoldDB" id="A0A9N9H933"/>
<evidence type="ECO:0000313" key="6">
    <source>
        <dbReference type="Proteomes" id="UP000789396"/>
    </source>
</evidence>
<dbReference type="InterPro" id="IPR023395">
    <property type="entry name" value="MCP_dom_sf"/>
</dbReference>
<dbReference type="GO" id="GO:0005739">
    <property type="term" value="C:mitochondrion"/>
    <property type="evidence" value="ECO:0007669"/>
    <property type="project" value="TreeGrafter"/>
</dbReference>
<comment type="subcellular location">
    <subcellularLocation>
        <location evidence="1">Membrane</location>
        <topology evidence="1">Multi-pass membrane protein</topology>
    </subcellularLocation>
</comment>